<dbReference type="Gene3D" id="2.30.29.30">
    <property type="entry name" value="Pleckstrin-homology domain (PH domain)/Phosphotyrosine-binding domain (PTB)"/>
    <property type="match status" value="1"/>
</dbReference>
<sequence>MQNPSIAFVLDQPEDKVHRPGDELTGRVELRGLDRLQVRELRVEFRGISRITIPSRLPWSVPSETTARSDEATVNFLSQRRVFDRGALLFDDVAGDVGRLSAVVSFAFPSGGPTGSGAASSRTASADGPLPPSLRCFGQPFDCSVEYALEAELELASAERWRGAKTCTARRVLDFEPVEEEPVGPPPPPPPQTLVTFESSFALAPLPHRLDVRTDGPLSFRDKFNSFIYRNRQTPTSFSIVVRVPSRLVRREPLPLLVTLRLDNATPAASQRRFQVQGVTLAMEMNTTVQGPGNKTLRHTDKIVLFEDRTLDVALPANTEVDLWPKVSSLAAPELPPPTFASHGITRDYGSEVVISVGCGNEEFQVKASVPSLVVLPSAALDMPGLPAEEEPPSYETVVGSSSVTGGAAPPYSPPPESSADRGYGSDTSFDKVKCDFEGRGRVFEFVRGEKKYWKERGMANMTLQWDRCGMPMLLAKYVKTGQVCVDHHITPEMKLLPIVHSDRSWTWCAAEDTDTSSNGSEAQVLAVRFKDSMIAHEFRDAFLGMQKAAA</sequence>
<gene>
    <name evidence="3" type="primary">sbp1_1</name>
    <name evidence="3" type="ORF">JDV02_000715</name>
</gene>
<organism evidence="3 4">
    <name type="scientific">Purpureocillium takamizusanense</name>
    <dbReference type="NCBI Taxonomy" id="2060973"/>
    <lineage>
        <taxon>Eukaryota</taxon>
        <taxon>Fungi</taxon>
        <taxon>Dikarya</taxon>
        <taxon>Ascomycota</taxon>
        <taxon>Pezizomycotina</taxon>
        <taxon>Sordariomycetes</taxon>
        <taxon>Hypocreomycetidae</taxon>
        <taxon>Hypocreales</taxon>
        <taxon>Ophiocordycipitaceae</taxon>
        <taxon>Purpureocillium</taxon>
    </lineage>
</organism>
<dbReference type="Pfam" id="PF00638">
    <property type="entry name" value="Ran_BP1"/>
    <property type="match status" value="1"/>
</dbReference>
<evidence type="ECO:0000313" key="4">
    <source>
        <dbReference type="Proteomes" id="UP000829364"/>
    </source>
</evidence>
<dbReference type="InterPro" id="IPR045255">
    <property type="entry name" value="RanBP1-like"/>
</dbReference>
<feature type="domain" description="RanBD1" evidence="2">
    <location>
        <begin position="408"/>
        <end position="551"/>
    </location>
</feature>
<dbReference type="SMART" id="SM00160">
    <property type="entry name" value="RanBD"/>
    <property type="match status" value="1"/>
</dbReference>
<dbReference type="GeneID" id="72062680"/>
<dbReference type="Proteomes" id="UP000829364">
    <property type="component" value="Chromosome 1"/>
</dbReference>
<dbReference type="RefSeq" id="XP_047837516.1">
    <property type="nucleotide sequence ID" value="XM_047981556.1"/>
</dbReference>
<evidence type="ECO:0000256" key="1">
    <source>
        <dbReference type="SAM" id="MobiDB-lite"/>
    </source>
</evidence>
<dbReference type="SUPFAM" id="SSF50729">
    <property type="entry name" value="PH domain-like"/>
    <property type="match status" value="1"/>
</dbReference>
<accession>A0A9Q8Q6Q5</accession>
<dbReference type="InterPro" id="IPR014752">
    <property type="entry name" value="Arrestin-like_C"/>
</dbReference>
<dbReference type="GO" id="GO:0005643">
    <property type="term" value="C:nuclear pore"/>
    <property type="evidence" value="ECO:0007669"/>
    <property type="project" value="TreeGrafter"/>
</dbReference>
<dbReference type="AlphaFoldDB" id="A0A9Q8Q6Q5"/>
<feature type="region of interest" description="Disordered" evidence="1">
    <location>
        <begin position="385"/>
        <end position="426"/>
    </location>
</feature>
<protein>
    <submittedName>
        <fullName evidence="3">Ran GTPase binding protein Sbp1, variant 2</fullName>
    </submittedName>
</protein>
<dbReference type="GO" id="GO:0005096">
    <property type="term" value="F:GTPase activator activity"/>
    <property type="evidence" value="ECO:0007669"/>
    <property type="project" value="TreeGrafter"/>
</dbReference>
<reference evidence="3" key="1">
    <citation type="submission" date="2021-11" db="EMBL/GenBank/DDBJ databases">
        <title>Purpureocillium_takamizusanense_genome.</title>
        <authorList>
            <person name="Nguyen N.-H."/>
        </authorList>
    </citation>
    <scope>NUCLEOTIDE SEQUENCE</scope>
    <source>
        <strain evidence="3">PT3</strain>
    </source>
</reference>
<name>A0A9Q8Q6Q5_9HYPO</name>
<dbReference type="InterPro" id="IPR011993">
    <property type="entry name" value="PH-like_dom_sf"/>
</dbReference>
<keyword evidence="4" id="KW-1185">Reference proteome</keyword>
<dbReference type="OrthoDB" id="2333384at2759"/>
<dbReference type="PROSITE" id="PS50196">
    <property type="entry name" value="RANBD1"/>
    <property type="match status" value="1"/>
</dbReference>
<dbReference type="GO" id="GO:0005737">
    <property type="term" value="C:cytoplasm"/>
    <property type="evidence" value="ECO:0007669"/>
    <property type="project" value="TreeGrafter"/>
</dbReference>
<dbReference type="PANTHER" id="PTHR23138">
    <property type="entry name" value="RAN BINDING PROTEIN"/>
    <property type="match status" value="1"/>
</dbReference>
<dbReference type="EMBL" id="CP086354">
    <property type="protein sequence ID" value="UNI14035.1"/>
    <property type="molecule type" value="Genomic_DNA"/>
</dbReference>
<evidence type="ECO:0000313" key="3">
    <source>
        <dbReference type="EMBL" id="UNI14035.1"/>
    </source>
</evidence>
<dbReference type="Gene3D" id="2.60.40.640">
    <property type="match status" value="1"/>
</dbReference>
<proteinExistence type="predicted"/>
<dbReference type="InterPro" id="IPR000156">
    <property type="entry name" value="Ran_bind_dom"/>
</dbReference>
<dbReference type="PANTHER" id="PTHR23138:SF87">
    <property type="entry name" value="E3 SUMO-PROTEIN LIGASE RANBP2"/>
    <property type="match status" value="1"/>
</dbReference>
<evidence type="ECO:0000259" key="2">
    <source>
        <dbReference type="PROSITE" id="PS50196"/>
    </source>
</evidence>